<dbReference type="OrthoDB" id="418245at2759"/>
<evidence type="ECO:0000256" key="3">
    <source>
        <dbReference type="ARBA" id="ARBA00022525"/>
    </source>
</evidence>
<dbReference type="Ensembl" id="ENSLLET00000013896.1">
    <property type="protein sequence ID" value="ENSLLEP00000013379.1"/>
    <property type="gene ID" value="ENSLLEG00000008440.1"/>
</dbReference>
<keyword evidence="10" id="KW-0325">Glycoprotein</keyword>
<dbReference type="Pfam" id="PF07686">
    <property type="entry name" value="V-set"/>
    <property type="match status" value="1"/>
</dbReference>
<dbReference type="GO" id="GO:0002052">
    <property type="term" value="P:positive regulation of neuroblast proliferation"/>
    <property type="evidence" value="ECO:0007669"/>
    <property type="project" value="TreeGrafter"/>
</dbReference>
<dbReference type="InterPro" id="IPR003006">
    <property type="entry name" value="Ig/MHC_CS"/>
</dbReference>
<keyword evidence="11" id="KW-0393">Immunoglobulin domain</keyword>
<feature type="disulfide bond" evidence="12">
    <location>
        <begin position="491"/>
        <end position="512"/>
    </location>
</feature>
<dbReference type="InterPro" id="IPR016186">
    <property type="entry name" value="C-type_lectin-like/link_sf"/>
</dbReference>
<feature type="domain" description="Link" evidence="14">
    <location>
        <begin position="546"/>
        <end position="642"/>
    </location>
</feature>
<reference evidence="15" key="2">
    <citation type="submission" date="2025-09" db="UniProtKB">
        <authorList>
            <consortium name="Ensembl"/>
        </authorList>
    </citation>
    <scope>IDENTIFICATION</scope>
</reference>
<dbReference type="GO" id="GO:0045202">
    <property type="term" value="C:synapse"/>
    <property type="evidence" value="ECO:0007669"/>
    <property type="project" value="TreeGrafter"/>
</dbReference>
<dbReference type="SUPFAM" id="SSF56436">
    <property type="entry name" value="C-type lectin-like"/>
    <property type="match status" value="4"/>
</dbReference>
<evidence type="ECO:0000256" key="10">
    <source>
        <dbReference type="ARBA" id="ARBA00023180"/>
    </source>
</evidence>
<feature type="domain" description="Ig-like" evidence="13">
    <location>
        <begin position="18"/>
        <end position="133"/>
    </location>
</feature>
<dbReference type="PROSITE" id="PS00290">
    <property type="entry name" value="IG_MHC"/>
    <property type="match status" value="1"/>
</dbReference>
<dbReference type="Gene3D" id="3.10.100.10">
    <property type="entry name" value="Mannose-Binding Protein A, subunit A"/>
    <property type="match status" value="4"/>
</dbReference>
<feature type="disulfide bond" evidence="12">
    <location>
        <begin position="183"/>
        <end position="204"/>
    </location>
</feature>
<dbReference type="PRINTS" id="PR01265">
    <property type="entry name" value="LINKMODULE"/>
</dbReference>
<dbReference type="PANTHER" id="PTHR22804:SF42">
    <property type="entry name" value="AGGRECAN CORE PROTEIN"/>
    <property type="match status" value="1"/>
</dbReference>
<keyword evidence="7" id="KW-0677">Repeat</keyword>
<feature type="domain" description="Link" evidence="14">
    <location>
        <begin position="238"/>
        <end position="334"/>
    </location>
</feature>
<dbReference type="Pfam" id="PF00193">
    <property type="entry name" value="Xlink"/>
    <property type="match status" value="4"/>
</dbReference>
<dbReference type="AlphaFoldDB" id="A0A8C5MKR1"/>
<dbReference type="SMART" id="SM00406">
    <property type="entry name" value="IGv"/>
    <property type="match status" value="1"/>
</dbReference>
<dbReference type="GO" id="GO:0005615">
    <property type="term" value="C:extracellular space"/>
    <property type="evidence" value="ECO:0007669"/>
    <property type="project" value="TreeGrafter"/>
</dbReference>
<keyword evidence="6" id="KW-0732">Signal</keyword>
<dbReference type="InterPro" id="IPR000538">
    <property type="entry name" value="Link_dom"/>
</dbReference>
<feature type="domain" description="Link" evidence="14">
    <location>
        <begin position="137"/>
        <end position="232"/>
    </location>
</feature>
<feature type="domain" description="Link" evidence="14">
    <location>
        <begin position="445"/>
        <end position="540"/>
    </location>
</feature>
<dbReference type="GO" id="GO:0046872">
    <property type="term" value="F:metal ion binding"/>
    <property type="evidence" value="ECO:0007669"/>
    <property type="project" value="UniProtKB-KW"/>
</dbReference>
<evidence type="ECO:0008006" key="17">
    <source>
        <dbReference type="Google" id="ProtNLM"/>
    </source>
</evidence>
<dbReference type="PANTHER" id="PTHR22804">
    <property type="entry name" value="AGGRECAN/VERSICAN PROTEOGLYCAN"/>
    <property type="match status" value="1"/>
</dbReference>
<evidence type="ECO:0000313" key="16">
    <source>
        <dbReference type="Proteomes" id="UP000694569"/>
    </source>
</evidence>
<feature type="disulfide bond" evidence="12">
    <location>
        <begin position="589"/>
        <end position="610"/>
    </location>
</feature>
<evidence type="ECO:0000256" key="5">
    <source>
        <dbReference type="ARBA" id="ARBA00022723"/>
    </source>
</evidence>
<dbReference type="GeneTree" id="ENSGT00940000155971"/>
<dbReference type="InterPro" id="IPR007110">
    <property type="entry name" value="Ig-like_dom"/>
</dbReference>
<sequence>WRIEILANHGNALSVSIPEEFPLRIPLGHSFTIPCYFINALDHVTVAPTTEPVTPRIKWSRHYKGRETVLLVAKNGHVLISEGFKGRISLPNYPIIPTDVSLEVANFLSSDTGIYRCEVTHGIDDSQDTVEVIVKGIVFHYRAISTRYTLDFETAKKACIQNSAIIASPEQLQAAYDDGYHQCDAGWLSDQTVRYPIHDPREGCYGDKDIFPGVRTYGVRETDETYDVYCYAEGMKGEVFYATSPQKYTFKEAEQQCQNLNARLATTGELYLIWQTGMDVCSAGWLADRSVRYPISIARPNCGGNLVGVRTVYLHPNQTGYPDPLSRYDAICYKDDAENITIQTVTQPGLQLIFPRNATEEEALGSIATLEPVDYTLQPSEEDFTVTPDVVSTEGEFENVTDEGIQLWLENVTALPTVELTGTAQQVTGSVSVVIFPCYVPMIGVVFHYRAASSRYSLNFSQAKQACLDNNAVIATPALLQAAYEAGFDQCDAGWIADQTVRYPIVNPRENCHGDKNGFAGVRNYGLVNPEETYDVYCYIDALRGEVFFATKPDQFTFLEAQEFCESKNATLASTGQLHAAWKMGLDKCRAGWLADGSIRYPVVTPRRVCGGDIPGVRTVYAHPNQTGFPDPSSKHHAYCFRGMKGCHCLNPFTTEIEISQAFKARSGAPILRYFDLLICSPKAN</sequence>
<dbReference type="Proteomes" id="UP000694569">
    <property type="component" value="Unplaced"/>
</dbReference>
<organism evidence="15 16">
    <name type="scientific">Leptobrachium leishanense</name>
    <name type="common">Leishan spiny toad</name>
    <dbReference type="NCBI Taxonomy" id="445787"/>
    <lineage>
        <taxon>Eukaryota</taxon>
        <taxon>Metazoa</taxon>
        <taxon>Chordata</taxon>
        <taxon>Craniata</taxon>
        <taxon>Vertebrata</taxon>
        <taxon>Euteleostomi</taxon>
        <taxon>Amphibia</taxon>
        <taxon>Batrachia</taxon>
        <taxon>Anura</taxon>
        <taxon>Pelobatoidea</taxon>
        <taxon>Megophryidae</taxon>
        <taxon>Leptobrachium</taxon>
    </lineage>
</organism>
<name>A0A8C5MKR1_9ANUR</name>
<dbReference type="GO" id="GO:0010001">
    <property type="term" value="P:glial cell differentiation"/>
    <property type="evidence" value="ECO:0007669"/>
    <property type="project" value="TreeGrafter"/>
</dbReference>
<evidence type="ECO:0000256" key="9">
    <source>
        <dbReference type="ARBA" id="ARBA00023157"/>
    </source>
</evidence>
<dbReference type="GO" id="GO:0005540">
    <property type="term" value="F:hyaluronic acid binding"/>
    <property type="evidence" value="ECO:0007669"/>
    <property type="project" value="InterPro"/>
</dbReference>
<dbReference type="InterPro" id="IPR013106">
    <property type="entry name" value="Ig_V-set"/>
</dbReference>
<evidence type="ECO:0000256" key="7">
    <source>
        <dbReference type="ARBA" id="ARBA00022737"/>
    </source>
</evidence>
<evidence type="ECO:0000256" key="4">
    <source>
        <dbReference type="ARBA" id="ARBA00022530"/>
    </source>
</evidence>
<dbReference type="SMART" id="SM00409">
    <property type="entry name" value="IG"/>
    <property type="match status" value="1"/>
</dbReference>
<dbReference type="SUPFAM" id="SSF48726">
    <property type="entry name" value="Immunoglobulin"/>
    <property type="match status" value="1"/>
</dbReference>
<dbReference type="CDD" id="cd03517">
    <property type="entry name" value="Link_domain_CSPGs_modules_1_3"/>
    <property type="match status" value="2"/>
</dbReference>
<accession>A0A8C5MKR1</accession>
<dbReference type="InterPro" id="IPR016187">
    <property type="entry name" value="CTDL_fold"/>
</dbReference>
<keyword evidence="16" id="KW-1185">Reference proteome</keyword>
<dbReference type="InterPro" id="IPR050691">
    <property type="entry name" value="Hyaluronan_bind_Proteoglycan"/>
</dbReference>
<dbReference type="GO" id="GO:0072534">
    <property type="term" value="C:perineuronal net"/>
    <property type="evidence" value="ECO:0007669"/>
    <property type="project" value="TreeGrafter"/>
</dbReference>
<dbReference type="FunFam" id="3.10.100.10:FF:000009">
    <property type="entry name" value="Aggrecan core protein"/>
    <property type="match status" value="1"/>
</dbReference>
<proteinExistence type="inferred from homology"/>
<dbReference type="InterPro" id="IPR013783">
    <property type="entry name" value="Ig-like_fold"/>
</dbReference>
<evidence type="ECO:0000256" key="2">
    <source>
        <dbReference type="ARBA" id="ARBA00006838"/>
    </source>
</evidence>
<evidence type="ECO:0000256" key="12">
    <source>
        <dbReference type="PROSITE-ProRule" id="PRU00323"/>
    </source>
</evidence>
<dbReference type="InterPro" id="IPR036179">
    <property type="entry name" value="Ig-like_dom_sf"/>
</dbReference>
<evidence type="ECO:0000256" key="8">
    <source>
        <dbReference type="ARBA" id="ARBA00022974"/>
    </source>
</evidence>
<keyword evidence="9 12" id="KW-1015">Disulfide bond</keyword>
<evidence type="ECO:0000256" key="6">
    <source>
        <dbReference type="ARBA" id="ARBA00022729"/>
    </source>
</evidence>
<dbReference type="SMART" id="SM00445">
    <property type="entry name" value="LINK"/>
    <property type="match status" value="4"/>
</dbReference>
<keyword evidence="3" id="KW-0964">Secreted</keyword>
<dbReference type="GO" id="GO:0007155">
    <property type="term" value="P:cell adhesion"/>
    <property type="evidence" value="ECO:0007669"/>
    <property type="project" value="InterPro"/>
</dbReference>
<dbReference type="FunFam" id="3.10.100.10:FF:000002">
    <property type="entry name" value="Hyaluronan proteoglycan link protein 1"/>
    <property type="match status" value="2"/>
</dbReference>
<dbReference type="PROSITE" id="PS01241">
    <property type="entry name" value="LINK_1"/>
    <property type="match status" value="1"/>
</dbReference>
<keyword evidence="4" id="KW-0272">Extracellular matrix</keyword>
<reference evidence="15" key="1">
    <citation type="submission" date="2025-08" db="UniProtKB">
        <authorList>
            <consortium name="Ensembl"/>
        </authorList>
    </citation>
    <scope>IDENTIFICATION</scope>
</reference>
<dbReference type="InterPro" id="IPR003599">
    <property type="entry name" value="Ig_sub"/>
</dbReference>
<evidence type="ECO:0000259" key="14">
    <source>
        <dbReference type="PROSITE" id="PS50963"/>
    </source>
</evidence>
<comment type="similarity">
    <text evidence="2">Belongs to the aggrecan/versican proteoglycan family.</text>
</comment>
<comment type="caution">
    <text evidence="12">Lacks conserved residue(s) required for the propagation of feature annotation.</text>
</comment>
<keyword evidence="8" id="KW-0654">Proteoglycan</keyword>
<comment type="subcellular location">
    <subcellularLocation>
        <location evidence="1">Secreted</location>
        <location evidence="1">Extracellular space</location>
        <location evidence="1">Extracellular matrix</location>
    </subcellularLocation>
</comment>
<dbReference type="GO" id="GO:0007417">
    <property type="term" value="P:central nervous system development"/>
    <property type="evidence" value="ECO:0007669"/>
    <property type="project" value="TreeGrafter"/>
</dbReference>
<evidence type="ECO:0000313" key="15">
    <source>
        <dbReference type="Ensembl" id="ENSLLEP00000013379.1"/>
    </source>
</evidence>
<protein>
    <recommendedName>
        <fullName evidence="17">Aggrecan</fullName>
    </recommendedName>
</protein>
<dbReference type="PROSITE" id="PS50835">
    <property type="entry name" value="IG_LIKE"/>
    <property type="match status" value="1"/>
</dbReference>
<dbReference type="PROSITE" id="PS50963">
    <property type="entry name" value="LINK_2"/>
    <property type="match status" value="4"/>
</dbReference>
<dbReference type="Gene3D" id="2.60.40.10">
    <property type="entry name" value="Immunoglobulins"/>
    <property type="match status" value="1"/>
</dbReference>
<keyword evidence="5" id="KW-0479">Metal-binding</keyword>
<evidence type="ECO:0000256" key="11">
    <source>
        <dbReference type="ARBA" id="ARBA00023319"/>
    </source>
</evidence>
<dbReference type="CDD" id="cd03520">
    <property type="entry name" value="Link_domain_CSPGs_modules_2_4"/>
    <property type="match status" value="2"/>
</dbReference>
<dbReference type="GO" id="GO:0001501">
    <property type="term" value="P:skeletal system development"/>
    <property type="evidence" value="ECO:0007669"/>
    <property type="project" value="TreeGrafter"/>
</dbReference>
<feature type="disulfide bond" evidence="12">
    <location>
        <begin position="281"/>
        <end position="302"/>
    </location>
</feature>
<evidence type="ECO:0000256" key="1">
    <source>
        <dbReference type="ARBA" id="ARBA00004498"/>
    </source>
</evidence>
<dbReference type="FunFam" id="3.10.100.10:FF:000011">
    <property type="entry name" value="Aggrecan core protein"/>
    <property type="match status" value="1"/>
</dbReference>
<evidence type="ECO:0000259" key="13">
    <source>
        <dbReference type="PROSITE" id="PS50835"/>
    </source>
</evidence>